<sequence length="342" mass="37317">MHTGEHRHARSLNIKELAASKQITSLGATFEMTNQTNRPASESTHASRRGFIKTTSGLVAAGAAVSPAHGWSDELADGSTRVLIVVGPSSHPPGTHEVAAGGRLMKHALEQIENLSGIQADVVEGWPEKSLRDAASTVVFIGDLFPPNRLPNPQQNLADLDEMMQRGVGIACIHYATGLLGDDVTPDGDHPLLKWMGGYFANRSCPHHESFARVFPKATITPVETDHPVTRGWKEFTLRDEPYFNNYFGADGNQVAPKATVLATSMLPPEAPKRETVAWCIEREDTGRGFGVVMPHYYKNWRDEDLRRLILNGIVWSAKIDVPAGGVKTDSPNLADFDPKSV</sequence>
<dbReference type="STRING" id="1263868.RESH_00572"/>
<reference evidence="2 3" key="1">
    <citation type="journal article" date="2013" name="Mar. Genomics">
        <title>Expression of sulfatases in Rhodopirellula baltica and the diversity of sulfatases in the genus Rhodopirellula.</title>
        <authorList>
            <person name="Wegner C.E."/>
            <person name="Richter-Heitmann T."/>
            <person name="Klindworth A."/>
            <person name="Klockow C."/>
            <person name="Richter M."/>
            <person name="Achstetter T."/>
            <person name="Glockner F.O."/>
            <person name="Harder J."/>
        </authorList>
    </citation>
    <scope>NUCLEOTIDE SEQUENCE [LARGE SCALE GENOMIC DNA]</scope>
    <source>
        <strain evidence="2 3">SH398</strain>
    </source>
</reference>
<feature type="domain" description="ThuA-like" evidence="1">
    <location>
        <begin position="108"/>
        <end position="316"/>
    </location>
</feature>
<name>M5SB45_9BACT</name>
<protein>
    <recommendedName>
        <fullName evidence="1">ThuA-like domain-containing protein</fullName>
    </recommendedName>
</protein>
<evidence type="ECO:0000313" key="3">
    <source>
        <dbReference type="Proteomes" id="UP000011996"/>
    </source>
</evidence>
<dbReference type="Gene3D" id="3.40.50.880">
    <property type="match status" value="1"/>
</dbReference>
<dbReference type="Pfam" id="PF06283">
    <property type="entry name" value="ThuA"/>
    <property type="match status" value="1"/>
</dbReference>
<gene>
    <name evidence="2" type="ORF">RESH_00572</name>
</gene>
<evidence type="ECO:0000259" key="1">
    <source>
        <dbReference type="Pfam" id="PF06283"/>
    </source>
</evidence>
<proteinExistence type="predicted"/>
<dbReference type="SUPFAM" id="SSF52317">
    <property type="entry name" value="Class I glutamine amidotransferase-like"/>
    <property type="match status" value="1"/>
</dbReference>
<dbReference type="Proteomes" id="UP000011996">
    <property type="component" value="Unassembled WGS sequence"/>
</dbReference>
<dbReference type="PATRIC" id="fig|1263868.3.peg.627"/>
<dbReference type="EMBL" id="ANOF01000016">
    <property type="protein sequence ID" value="EMI28853.1"/>
    <property type="molecule type" value="Genomic_DNA"/>
</dbReference>
<dbReference type="InterPro" id="IPR029010">
    <property type="entry name" value="ThuA-like"/>
</dbReference>
<organism evidence="2 3">
    <name type="scientific">Rhodopirellula europaea SH398</name>
    <dbReference type="NCBI Taxonomy" id="1263868"/>
    <lineage>
        <taxon>Bacteria</taxon>
        <taxon>Pseudomonadati</taxon>
        <taxon>Planctomycetota</taxon>
        <taxon>Planctomycetia</taxon>
        <taxon>Pirellulales</taxon>
        <taxon>Pirellulaceae</taxon>
        <taxon>Rhodopirellula</taxon>
    </lineage>
</organism>
<evidence type="ECO:0000313" key="2">
    <source>
        <dbReference type="EMBL" id="EMI28853.1"/>
    </source>
</evidence>
<dbReference type="NCBIfam" id="TIGR01409">
    <property type="entry name" value="TAT_signal_seq"/>
    <property type="match status" value="1"/>
</dbReference>
<dbReference type="InterPro" id="IPR029062">
    <property type="entry name" value="Class_I_gatase-like"/>
</dbReference>
<accession>M5SB45</accession>
<comment type="caution">
    <text evidence="2">The sequence shown here is derived from an EMBL/GenBank/DDBJ whole genome shotgun (WGS) entry which is preliminary data.</text>
</comment>
<dbReference type="InterPro" id="IPR019546">
    <property type="entry name" value="TAT_signal_bac_arc"/>
</dbReference>
<dbReference type="AlphaFoldDB" id="M5SB45"/>